<sequence length="69" mass="7991">MHVEGISPEENFLPFEMDYLPDFVLQKVVVELNETSEAKVQDMEALKVLISEERNQPKTNKGDLYFETS</sequence>
<comment type="caution">
    <text evidence="1">The sequence shown here is derived from an EMBL/GenBank/DDBJ whole genome shotgun (WGS) entry which is preliminary data.</text>
</comment>
<reference evidence="1 2" key="1">
    <citation type="journal article" date="2019" name="Sci. Rep.">
        <title>Orb-weaving spider Araneus ventricosus genome elucidates the spidroin gene catalogue.</title>
        <authorList>
            <person name="Kono N."/>
            <person name="Nakamura H."/>
            <person name="Ohtoshi R."/>
            <person name="Moran D.A.P."/>
            <person name="Shinohara A."/>
            <person name="Yoshida Y."/>
            <person name="Fujiwara M."/>
            <person name="Mori M."/>
            <person name="Tomita M."/>
            <person name="Arakawa K."/>
        </authorList>
    </citation>
    <scope>NUCLEOTIDE SEQUENCE [LARGE SCALE GENOMIC DNA]</scope>
</reference>
<evidence type="ECO:0000313" key="1">
    <source>
        <dbReference type="EMBL" id="GBO04641.1"/>
    </source>
</evidence>
<evidence type="ECO:0000313" key="2">
    <source>
        <dbReference type="Proteomes" id="UP000499080"/>
    </source>
</evidence>
<organism evidence="1 2">
    <name type="scientific">Araneus ventricosus</name>
    <name type="common">Orbweaver spider</name>
    <name type="synonym">Epeira ventricosa</name>
    <dbReference type="NCBI Taxonomy" id="182803"/>
    <lineage>
        <taxon>Eukaryota</taxon>
        <taxon>Metazoa</taxon>
        <taxon>Ecdysozoa</taxon>
        <taxon>Arthropoda</taxon>
        <taxon>Chelicerata</taxon>
        <taxon>Arachnida</taxon>
        <taxon>Araneae</taxon>
        <taxon>Araneomorphae</taxon>
        <taxon>Entelegynae</taxon>
        <taxon>Araneoidea</taxon>
        <taxon>Araneidae</taxon>
        <taxon>Araneus</taxon>
    </lineage>
</organism>
<dbReference type="Proteomes" id="UP000499080">
    <property type="component" value="Unassembled WGS sequence"/>
</dbReference>
<dbReference type="EMBL" id="BGPR01031505">
    <property type="protein sequence ID" value="GBO04641.1"/>
    <property type="molecule type" value="Genomic_DNA"/>
</dbReference>
<name>A0A4Y2TX48_ARAVE</name>
<gene>
    <name evidence="1" type="ORF">AVEN_109959_1</name>
</gene>
<protein>
    <submittedName>
        <fullName evidence="1">Uncharacterized protein</fullName>
    </submittedName>
</protein>
<accession>A0A4Y2TX48</accession>
<dbReference type="AlphaFoldDB" id="A0A4Y2TX48"/>
<keyword evidence="2" id="KW-1185">Reference proteome</keyword>
<proteinExistence type="predicted"/>